<organism evidence="7 8">
    <name type="scientific">Corynebacterium doosanense CAU 212 = DSM 45436</name>
    <dbReference type="NCBI Taxonomy" id="558173"/>
    <lineage>
        <taxon>Bacteria</taxon>
        <taxon>Bacillati</taxon>
        <taxon>Actinomycetota</taxon>
        <taxon>Actinomycetes</taxon>
        <taxon>Mycobacteriales</taxon>
        <taxon>Corynebacteriaceae</taxon>
        <taxon>Corynebacterium</taxon>
    </lineage>
</organism>
<keyword evidence="8" id="KW-1185">Reference proteome</keyword>
<accession>A0A097IHD5</accession>
<dbReference type="GO" id="GO:0005886">
    <property type="term" value="C:plasma membrane"/>
    <property type="evidence" value="ECO:0007669"/>
    <property type="project" value="UniProtKB-SubCell"/>
</dbReference>
<dbReference type="InterPro" id="IPR017039">
    <property type="entry name" value="Virul_fac_BrkB"/>
</dbReference>
<dbReference type="STRING" id="558173.CDOO_09925"/>
<dbReference type="AlphaFoldDB" id="A0A097IHD5"/>
<evidence type="ECO:0000256" key="6">
    <source>
        <dbReference type="SAM" id="Phobius"/>
    </source>
</evidence>
<gene>
    <name evidence="7" type="ORF">CDOO_09925</name>
</gene>
<dbReference type="EMBL" id="CP006764">
    <property type="protein sequence ID" value="AIT61552.1"/>
    <property type="molecule type" value="Genomic_DNA"/>
</dbReference>
<feature type="transmembrane region" description="Helical" evidence="6">
    <location>
        <begin position="257"/>
        <end position="282"/>
    </location>
</feature>
<name>A0A097IHD5_9CORY</name>
<evidence type="ECO:0000313" key="8">
    <source>
        <dbReference type="Proteomes" id="UP000029914"/>
    </source>
</evidence>
<evidence type="ECO:0000313" key="7">
    <source>
        <dbReference type="EMBL" id="AIT61552.1"/>
    </source>
</evidence>
<evidence type="ECO:0000256" key="1">
    <source>
        <dbReference type="ARBA" id="ARBA00004651"/>
    </source>
</evidence>
<dbReference type="PANTHER" id="PTHR30213:SF0">
    <property type="entry name" value="UPF0761 MEMBRANE PROTEIN YIHY"/>
    <property type="match status" value="1"/>
</dbReference>
<keyword evidence="3 6" id="KW-0812">Transmembrane</keyword>
<dbReference type="eggNOG" id="COG1295">
    <property type="taxonomic scope" value="Bacteria"/>
</dbReference>
<feature type="transmembrane region" description="Helical" evidence="6">
    <location>
        <begin position="27"/>
        <end position="51"/>
    </location>
</feature>
<evidence type="ECO:0000256" key="3">
    <source>
        <dbReference type="ARBA" id="ARBA00022692"/>
    </source>
</evidence>
<comment type="subcellular location">
    <subcellularLocation>
        <location evidence="1">Cell membrane</location>
        <topology evidence="1">Multi-pass membrane protein</topology>
    </subcellularLocation>
</comment>
<keyword evidence="5 6" id="KW-0472">Membrane</keyword>
<evidence type="ECO:0000256" key="2">
    <source>
        <dbReference type="ARBA" id="ARBA00022475"/>
    </source>
</evidence>
<sequence length="335" mass="37178">MSDRWYVIRRSIASFWQSRGQDSGATLTFFSVLAFAPTLLSVYSIATLILANNRDLVEQLTTDFIQTFVPGGYESVVRDVVNMVVGSSAGGIIGLVVAVFISLWSSSAYVRAFSRTANEAYGVWEGRNIVRLWASMFLVTAMLVVGMVLVLAAAMLNKPIIDTLLVPVATPLGLDGVVQFLTEKFLPVWRWVRWPVIVILLMLIIDVMYYFTPNIRAPRFRLLSVGSTFATAGIIVVGLLFTVYLRYLTGISSYGALGTVIAALFALWIANIIVVFGIILDVESLRMRQLRRGKEAEETLDLPVRSEGGIEFLGRVQERHVGQARDIRGWGLDEK</sequence>
<dbReference type="PIRSF" id="PIRSF035875">
    <property type="entry name" value="RNase_BN"/>
    <property type="match status" value="1"/>
</dbReference>
<dbReference type="HOGENOM" id="CLU_045539_3_1_11"/>
<feature type="transmembrane region" description="Helical" evidence="6">
    <location>
        <begin position="130"/>
        <end position="156"/>
    </location>
</feature>
<proteinExistence type="predicted"/>
<feature type="transmembrane region" description="Helical" evidence="6">
    <location>
        <begin position="223"/>
        <end position="245"/>
    </location>
</feature>
<dbReference type="Pfam" id="PF03631">
    <property type="entry name" value="Virul_fac_BrkB"/>
    <property type="match status" value="1"/>
</dbReference>
<keyword evidence="2" id="KW-1003">Cell membrane</keyword>
<reference evidence="7 8" key="1">
    <citation type="submission" date="2013-09" db="EMBL/GenBank/DDBJ databases">
        <title>Complete genome sequence of Corynebacterium doosanense CAU 212(T) (=DSM 45436(T)), isolated from activated sludge.</title>
        <authorList>
            <person name="Schaffert L."/>
            <person name="Albersmeier A."/>
            <person name="Kalinowski J."/>
            <person name="Ruckert C."/>
        </authorList>
    </citation>
    <scope>NUCLEOTIDE SEQUENCE [LARGE SCALE GENOMIC DNA]</scope>
    <source>
        <strain evidence="7 8">CAU 212</strain>
    </source>
</reference>
<evidence type="ECO:0000256" key="4">
    <source>
        <dbReference type="ARBA" id="ARBA00022989"/>
    </source>
</evidence>
<protein>
    <submittedName>
        <fullName evidence="7">Membrane protein</fullName>
    </submittedName>
</protein>
<dbReference type="Proteomes" id="UP000029914">
    <property type="component" value="Chromosome"/>
</dbReference>
<keyword evidence="4 6" id="KW-1133">Transmembrane helix</keyword>
<feature type="transmembrane region" description="Helical" evidence="6">
    <location>
        <begin position="89"/>
        <end position="110"/>
    </location>
</feature>
<evidence type="ECO:0000256" key="5">
    <source>
        <dbReference type="ARBA" id="ARBA00023136"/>
    </source>
</evidence>
<dbReference type="PANTHER" id="PTHR30213">
    <property type="entry name" value="INNER MEMBRANE PROTEIN YHJD"/>
    <property type="match status" value="1"/>
</dbReference>
<dbReference type="KEGG" id="cdo:CDOO_09925"/>
<feature type="transmembrane region" description="Helical" evidence="6">
    <location>
        <begin position="191"/>
        <end position="211"/>
    </location>
</feature>